<dbReference type="EMBL" id="DXHU01000021">
    <property type="protein sequence ID" value="HIV99235.1"/>
    <property type="molecule type" value="Genomic_DNA"/>
</dbReference>
<evidence type="ECO:0000313" key="1">
    <source>
        <dbReference type="EMBL" id="HIV99235.1"/>
    </source>
</evidence>
<organism evidence="1 2">
    <name type="scientific">Candidatus Ornithospirochaeta avicola</name>
    <dbReference type="NCBI Taxonomy" id="2840896"/>
    <lineage>
        <taxon>Bacteria</taxon>
        <taxon>Pseudomonadati</taxon>
        <taxon>Spirochaetota</taxon>
        <taxon>Spirochaetia</taxon>
        <taxon>Spirochaetales</taxon>
        <taxon>Spirochaetaceae</taxon>
        <taxon>Spirochaetaceae incertae sedis</taxon>
        <taxon>Candidatus Ornithospirochaeta</taxon>
    </lineage>
</organism>
<gene>
    <name evidence="1" type="ORF">IAB12_05625</name>
</gene>
<dbReference type="Proteomes" id="UP000823936">
    <property type="component" value="Unassembled WGS sequence"/>
</dbReference>
<comment type="caution">
    <text evidence="1">The sequence shown here is derived from an EMBL/GenBank/DDBJ whole genome shotgun (WGS) entry which is preliminary data.</text>
</comment>
<protein>
    <submittedName>
        <fullName evidence="1">Uncharacterized protein</fullName>
    </submittedName>
</protein>
<name>A0A9D1PU21_9SPIO</name>
<reference evidence="1" key="2">
    <citation type="submission" date="2021-04" db="EMBL/GenBank/DDBJ databases">
        <authorList>
            <person name="Gilroy R."/>
        </authorList>
    </citation>
    <scope>NUCLEOTIDE SEQUENCE</scope>
    <source>
        <strain evidence="1">Gambia11-129</strain>
    </source>
</reference>
<reference evidence="1" key="1">
    <citation type="journal article" date="2021" name="PeerJ">
        <title>Extensive microbial diversity within the chicken gut microbiome revealed by metagenomics and culture.</title>
        <authorList>
            <person name="Gilroy R."/>
            <person name="Ravi A."/>
            <person name="Getino M."/>
            <person name="Pursley I."/>
            <person name="Horton D.L."/>
            <person name="Alikhan N.F."/>
            <person name="Baker D."/>
            <person name="Gharbi K."/>
            <person name="Hall N."/>
            <person name="Watson M."/>
            <person name="Adriaenssens E.M."/>
            <person name="Foster-Nyarko E."/>
            <person name="Jarju S."/>
            <person name="Secka A."/>
            <person name="Antonio M."/>
            <person name="Oren A."/>
            <person name="Chaudhuri R.R."/>
            <person name="La Ragione R."/>
            <person name="Hildebrand F."/>
            <person name="Pallen M.J."/>
        </authorList>
    </citation>
    <scope>NUCLEOTIDE SEQUENCE</scope>
    <source>
        <strain evidence="1">Gambia11-129</strain>
    </source>
</reference>
<sequence length="167" mass="19252">MLLTIHKINTLFLDIDTFLSELSNLDIIALREFYKHYDCWFLTKNPSKIKNSIADFNCKIVECTPRELTIHHISNIMKSADIGLENIALISGDSDTLKNARALIIFTVMISNKILKYEDFGGFCSDFISSSLSEIFNKMKNDECLYYGEKMFPQKECVEKKLSENEI</sequence>
<accession>A0A9D1PU21</accession>
<evidence type="ECO:0000313" key="2">
    <source>
        <dbReference type="Proteomes" id="UP000823936"/>
    </source>
</evidence>
<dbReference type="AlphaFoldDB" id="A0A9D1PU21"/>
<proteinExistence type="predicted"/>